<dbReference type="Pfam" id="PF09758">
    <property type="entry name" value="FPL"/>
    <property type="match status" value="1"/>
</dbReference>
<dbReference type="Proteomes" id="UP000419144">
    <property type="component" value="Unassembled WGS sequence"/>
</dbReference>
<dbReference type="InterPro" id="IPR039272">
    <property type="entry name" value="CLEC16A/TT9"/>
</dbReference>
<name>A0A640KUE6_LEITA</name>
<dbReference type="GO" id="GO:1901096">
    <property type="term" value="P:regulation of autophagosome maturation"/>
    <property type="evidence" value="ECO:0007669"/>
    <property type="project" value="TreeGrafter"/>
</dbReference>
<evidence type="ECO:0000259" key="2">
    <source>
        <dbReference type="Pfam" id="PF09758"/>
    </source>
</evidence>
<dbReference type="GO" id="GO:0005794">
    <property type="term" value="C:Golgi apparatus"/>
    <property type="evidence" value="ECO:0007669"/>
    <property type="project" value="TreeGrafter"/>
</dbReference>
<dbReference type="GO" id="GO:0006914">
    <property type="term" value="P:autophagy"/>
    <property type="evidence" value="ECO:0007669"/>
    <property type="project" value="UniProtKB-KW"/>
</dbReference>
<dbReference type="GO" id="GO:0007034">
    <property type="term" value="P:vacuolar transport"/>
    <property type="evidence" value="ECO:0007669"/>
    <property type="project" value="TreeGrafter"/>
</dbReference>
<dbReference type="InterPro" id="IPR019155">
    <property type="entry name" value="CLEC16A/TT9_N"/>
</dbReference>
<dbReference type="GO" id="GO:0005770">
    <property type="term" value="C:late endosome"/>
    <property type="evidence" value="ECO:0007669"/>
    <property type="project" value="TreeGrafter"/>
</dbReference>
<accession>A0A640KUE6</accession>
<evidence type="ECO:0000313" key="4">
    <source>
        <dbReference type="Proteomes" id="UP000419144"/>
    </source>
</evidence>
<evidence type="ECO:0000256" key="1">
    <source>
        <dbReference type="ARBA" id="ARBA00023006"/>
    </source>
</evidence>
<dbReference type="PANTHER" id="PTHR21481:SF0">
    <property type="entry name" value="PROTEIN CLEC16A"/>
    <property type="match status" value="1"/>
</dbReference>
<feature type="domain" description="FPL" evidence="2">
    <location>
        <begin position="54"/>
        <end position="201"/>
    </location>
</feature>
<dbReference type="OrthoDB" id="294052at2759"/>
<sequence length="925" mass="103506">MEKIKEAFSRPDKFSLSNANRLCTEVERIEETLLNDASTGERRNKLIDASLQQMRELTEVLVWMDSNHHEWFERVLERDLMNTLERLVTNCLMPSPIKLQSLQSVTVMLQNLSRTPSLYYLCSNNHINRMVAVEFDIHDDEFVSLYVSFLKSLALRCTPDTVQLFFEVHDKAFPLWDRAVRLLSSEDAMVRTAAKQIIVTIAQLQDPALSAFINASIADVFQSVMHFVDAKIACLAEHVPSWITLQGTKSFPYTSNGHIVAAFPFSSEPATAQPSPADRSPLVVNNRVLTMQLEDIEDELLYINDVCRTPVSNAGAQAVAVMQKFLLPRFRGIIEDEMDSTDIASASFGANVACAKYAVPGVHASASYVPACVVLAFLFYWTQVNTDDCVAAALVNFFLESPSPSSGSSRLSVASMVLESTRVDLHEPVVAVCRHALTRTRPQHTSSVSPLPPLRFPRSLSQFFYAETPYKQTGMVLIGGPSATILPPKEKFVQKVWPSPRSDTSNLFVSLIPHLVAAIYTQVKYFQATRLSCVVASLSLLLGLIPGATPGKSDWANVYIELMKLVQRLLLDCAKQYASVIQKMVQEQKDADSVVSLSRISFRDIESVDEEAPLTIRDPYATMFLKMREAAMWIELAEQARSPLLETVLPHSNKKHLYLFFPSFPPLLTDECSLVLNAWPPLLPNCHQDVREATQWATEYHALQDSVVRALEYSTRSPVSDAECELNLYLIFLLMRRAFVYHTPGNGVDLLQTTLRQLSPQHTPLMNFTLTNATTEISVRCEITSEWHSDSQTHPIAPLGTPVCMVLRSAVAGKEGRELLFLEIPATVSERVRSQELLTGEYKRRVLSSLDLAFVGIAMHPQYPFKAVLSYQLPGHIMLLHLVFTGAGIARMVVTDLEKAANECRQRGASFCFGLMNYRSALLDE</sequence>
<keyword evidence="1" id="KW-0072">Autophagy</keyword>
<protein>
    <recommendedName>
        <fullName evidence="2">FPL domain-containing protein</fullName>
    </recommendedName>
</protein>
<dbReference type="VEuPathDB" id="TriTrypDB:LtaPh_3545600"/>
<organism evidence="3 4">
    <name type="scientific">Leishmania tarentolae</name>
    <name type="common">Sauroleishmania tarentolae</name>
    <dbReference type="NCBI Taxonomy" id="5689"/>
    <lineage>
        <taxon>Eukaryota</taxon>
        <taxon>Discoba</taxon>
        <taxon>Euglenozoa</taxon>
        <taxon>Kinetoplastea</taxon>
        <taxon>Metakinetoplastina</taxon>
        <taxon>Trypanosomatida</taxon>
        <taxon>Trypanosomatidae</taxon>
        <taxon>Leishmaniinae</taxon>
        <taxon>Leishmania</taxon>
        <taxon>lizard Leishmania</taxon>
    </lineage>
</organism>
<dbReference type="PANTHER" id="PTHR21481">
    <property type="entry name" value="PROTEIN CLEC16A"/>
    <property type="match status" value="1"/>
</dbReference>
<comment type="caution">
    <text evidence="3">The sequence shown here is derived from an EMBL/GenBank/DDBJ whole genome shotgun (WGS) entry which is preliminary data.</text>
</comment>
<dbReference type="AlphaFoldDB" id="A0A640KUE6"/>
<gene>
    <name evidence="3" type="ORF">LtaPh_3545600</name>
</gene>
<dbReference type="EMBL" id="BLBS01000056">
    <property type="protein sequence ID" value="GET92978.1"/>
    <property type="molecule type" value="Genomic_DNA"/>
</dbReference>
<dbReference type="SUPFAM" id="SSF48371">
    <property type="entry name" value="ARM repeat"/>
    <property type="match status" value="1"/>
</dbReference>
<dbReference type="InterPro" id="IPR016024">
    <property type="entry name" value="ARM-type_fold"/>
</dbReference>
<proteinExistence type="predicted"/>
<evidence type="ECO:0000313" key="3">
    <source>
        <dbReference type="EMBL" id="GET92978.1"/>
    </source>
</evidence>
<reference evidence="3" key="1">
    <citation type="submission" date="2019-11" db="EMBL/GenBank/DDBJ databases">
        <title>Leishmania tarentolae CDS.</title>
        <authorList>
            <person name="Goto Y."/>
            <person name="Yamagishi J."/>
        </authorList>
    </citation>
    <scope>NUCLEOTIDE SEQUENCE [LARGE SCALE GENOMIC DNA]</scope>
    <source>
        <strain evidence="3">Parrot Tar II</strain>
    </source>
</reference>
<dbReference type="GO" id="GO:0016197">
    <property type="term" value="P:endosomal transport"/>
    <property type="evidence" value="ECO:0007669"/>
    <property type="project" value="TreeGrafter"/>
</dbReference>
<keyword evidence="4" id="KW-1185">Reference proteome</keyword>